<reference evidence="9 10" key="2">
    <citation type="submission" date="2017-10" db="EMBL/GenBank/DDBJ databases">
        <title>Extensive intraspecific genome diversity in a model arbuscular mycorrhizal fungus.</title>
        <authorList>
            <person name="Chen E.C.H."/>
            <person name="Morin E."/>
            <person name="Baudet D."/>
            <person name="Noel J."/>
            <person name="Ndikumana S."/>
            <person name="Charron P."/>
            <person name="St-Onge C."/>
            <person name="Giorgi J."/>
            <person name="Grigoriev I.V."/>
            <person name="Roux C."/>
            <person name="Martin F.M."/>
            <person name="Corradi N."/>
        </authorList>
    </citation>
    <scope>NUCLEOTIDE SEQUENCE [LARGE SCALE GENOMIC DNA]</scope>
    <source>
        <strain evidence="9 10">C2</strain>
    </source>
</reference>
<dbReference type="EMBL" id="LLXL01000451">
    <property type="protein sequence ID" value="PKK72250.1"/>
    <property type="molecule type" value="Genomic_DNA"/>
</dbReference>
<feature type="region of interest" description="Disordered" evidence="8">
    <location>
        <begin position="1"/>
        <end position="209"/>
    </location>
</feature>
<feature type="compositionally biased region" description="Polar residues" evidence="8">
    <location>
        <begin position="22"/>
        <end position="39"/>
    </location>
</feature>
<feature type="compositionally biased region" description="Polar residues" evidence="8">
    <location>
        <begin position="53"/>
        <end position="77"/>
    </location>
</feature>
<evidence type="ECO:0000256" key="8">
    <source>
        <dbReference type="SAM" id="MobiDB-lite"/>
    </source>
</evidence>
<keyword evidence="6 7" id="KW-0175">Coiled coil</keyword>
<feature type="compositionally biased region" description="Basic residues" evidence="8">
    <location>
        <begin position="170"/>
        <end position="180"/>
    </location>
</feature>
<dbReference type="Proteomes" id="UP000233469">
    <property type="component" value="Unassembled WGS sequence"/>
</dbReference>
<name>A0A2N1NEJ6_9GLOM</name>
<keyword evidence="5" id="KW-0963">Cytoplasm</keyword>
<feature type="compositionally biased region" description="Basic and acidic residues" evidence="8">
    <location>
        <begin position="328"/>
        <end position="338"/>
    </location>
</feature>
<proteinExistence type="inferred from homology"/>
<evidence type="ECO:0000313" key="10">
    <source>
        <dbReference type="Proteomes" id="UP000233469"/>
    </source>
</evidence>
<feature type="compositionally biased region" description="Basic and acidic residues" evidence="8">
    <location>
        <begin position="379"/>
        <end position="394"/>
    </location>
</feature>
<dbReference type="InterPro" id="IPR025279">
    <property type="entry name" value="NST1"/>
</dbReference>
<evidence type="ECO:0000256" key="5">
    <source>
        <dbReference type="ARBA" id="ARBA00022490"/>
    </source>
</evidence>
<feature type="compositionally biased region" description="Basic residues" evidence="8">
    <location>
        <begin position="78"/>
        <end position="89"/>
    </location>
</feature>
<evidence type="ECO:0000256" key="4">
    <source>
        <dbReference type="ARBA" id="ARBA00020733"/>
    </source>
</evidence>
<feature type="compositionally biased region" description="Acidic residues" evidence="8">
    <location>
        <begin position="305"/>
        <end position="327"/>
    </location>
</feature>
<feature type="compositionally biased region" description="Acidic residues" evidence="8">
    <location>
        <begin position="395"/>
        <end position="416"/>
    </location>
</feature>
<dbReference type="GO" id="GO:0005737">
    <property type="term" value="C:cytoplasm"/>
    <property type="evidence" value="ECO:0007669"/>
    <property type="project" value="UniProtKB-SubCell"/>
</dbReference>
<feature type="compositionally biased region" description="Basic residues" evidence="8">
    <location>
        <begin position="194"/>
        <end position="205"/>
    </location>
</feature>
<comment type="caution">
    <text evidence="9">The sequence shown here is derived from an EMBL/GenBank/DDBJ whole genome shotgun (WGS) entry which is preliminary data.</text>
</comment>
<evidence type="ECO:0000256" key="2">
    <source>
        <dbReference type="ARBA" id="ARBA00007112"/>
    </source>
</evidence>
<dbReference type="VEuPathDB" id="FungiDB:RhiirFUN_009932"/>
<dbReference type="AlphaFoldDB" id="A0A2N1NEJ6"/>
<feature type="coiled-coil region" evidence="7">
    <location>
        <begin position="446"/>
        <end position="486"/>
    </location>
</feature>
<sequence>MMATSHTFPPEESLPHPPPNFQPQQINTKQVIYNKSGTKCMNIVKDPSGMPLSPTSPSTRDQNDSSPSHNPQNNNVPTKKKKKKKGKRKSTVDHVEEADIQVNGTHNNHIKTNYNSENEEEALDVDLEDEDEFFSDDDGYDPEAPEIPFPRKDSIANHDGDNNHASTTPSKKKKKKKKNKNGLSMNQISDIHHNHPHHNHNHKSRKDGIWNTNNNEERQRIREFWLQLGEEERRSLVKVEKEAVLKKMKEQQKHSCSCSVCGKKRTAIEAELETLYDAYYEELESYANHQQQFGSSNIEYRNDAEFDDDDDDEEYEDDEDEDDEDYEGSEHDSDTRKEFFNNFGNSLTVKGGILTVADDLLKNDGKKFLEMMERLAERRMQREEDESAMDRGEYYDEDEDEDEDEYEEDGEEDNQTEEQRMEEGRRMFQIFAARMFEQRVLNAYREKVAQERQQKLLEELEEENRLKEERELKKLKEKERKKAKNRLDFFFLKKKNMDS</sequence>
<evidence type="ECO:0000256" key="6">
    <source>
        <dbReference type="ARBA" id="ARBA00023054"/>
    </source>
</evidence>
<dbReference type="VEuPathDB" id="FungiDB:FUN_006161"/>
<feature type="region of interest" description="Disordered" evidence="8">
    <location>
        <begin position="294"/>
        <end position="338"/>
    </location>
</feature>
<comment type="similarity">
    <text evidence="2">Belongs to the NST1 family.</text>
</comment>
<dbReference type="VEuPathDB" id="FungiDB:RhiirA1_183174"/>
<comment type="subcellular location">
    <subcellularLocation>
        <location evidence="1">Cytoplasm</location>
    </subcellularLocation>
</comment>
<protein>
    <recommendedName>
        <fullName evidence="4">Stress response protein NST1</fullName>
    </recommendedName>
    <alternativeName>
        <fullName evidence="3">Stress response protein nst1</fullName>
    </alternativeName>
</protein>
<evidence type="ECO:0000256" key="3">
    <source>
        <dbReference type="ARBA" id="ARBA00015112"/>
    </source>
</evidence>
<reference evidence="9 10" key="1">
    <citation type="submission" date="2016-04" db="EMBL/GenBank/DDBJ databases">
        <title>Genome analyses suggest a sexual origin of heterokaryosis in a supposedly ancient asexual fungus.</title>
        <authorList>
            <person name="Ropars J."/>
            <person name="Sedzielewska K."/>
            <person name="Noel J."/>
            <person name="Charron P."/>
            <person name="Farinelli L."/>
            <person name="Marton T."/>
            <person name="Kruger M."/>
            <person name="Pelin A."/>
            <person name="Brachmann A."/>
            <person name="Corradi N."/>
        </authorList>
    </citation>
    <scope>NUCLEOTIDE SEQUENCE [LARGE SCALE GENOMIC DNA]</scope>
    <source>
        <strain evidence="9 10">C2</strain>
    </source>
</reference>
<evidence type="ECO:0000256" key="1">
    <source>
        <dbReference type="ARBA" id="ARBA00004496"/>
    </source>
</evidence>
<feature type="compositionally biased region" description="Acidic residues" evidence="8">
    <location>
        <begin position="117"/>
        <end position="144"/>
    </location>
</feature>
<feature type="compositionally biased region" description="Polar residues" evidence="8">
    <location>
        <begin position="102"/>
        <end position="116"/>
    </location>
</feature>
<dbReference type="VEuPathDB" id="FungiDB:RhiirA1_343349"/>
<organism evidence="9 10">
    <name type="scientific">Rhizophagus irregularis</name>
    <dbReference type="NCBI Taxonomy" id="588596"/>
    <lineage>
        <taxon>Eukaryota</taxon>
        <taxon>Fungi</taxon>
        <taxon>Fungi incertae sedis</taxon>
        <taxon>Mucoromycota</taxon>
        <taxon>Glomeromycotina</taxon>
        <taxon>Glomeromycetes</taxon>
        <taxon>Glomerales</taxon>
        <taxon>Glomeraceae</taxon>
        <taxon>Rhizophagus</taxon>
    </lineage>
</organism>
<feature type="region of interest" description="Disordered" evidence="8">
    <location>
        <begin position="379"/>
        <end position="423"/>
    </location>
</feature>
<evidence type="ECO:0000256" key="7">
    <source>
        <dbReference type="SAM" id="Coils"/>
    </source>
</evidence>
<feature type="compositionally biased region" description="Basic and acidic residues" evidence="8">
    <location>
        <begin position="149"/>
        <end position="162"/>
    </location>
</feature>
<gene>
    <name evidence="9" type="ORF">RhiirC2_390421</name>
</gene>
<accession>A0A2N1NEJ6</accession>
<evidence type="ECO:0000313" key="9">
    <source>
        <dbReference type="EMBL" id="PKK72250.1"/>
    </source>
</evidence>
<dbReference type="Pfam" id="PF13945">
    <property type="entry name" value="NST1"/>
    <property type="match status" value="1"/>
</dbReference>